<name>A0A7J6H0C8_CANSA</name>
<dbReference type="GO" id="GO:0003755">
    <property type="term" value="F:peptidyl-prolyl cis-trans isomerase activity"/>
    <property type="evidence" value="ECO:0007669"/>
    <property type="project" value="InterPro"/>
</dbReference>
<dbReference type="Proteomes" id="UP000583929">
    <property type="component" value="Unassembled WGS sequence"/>
</dbReference>
<dbReference type="SUPFAM" id="SSF54534">
    <property type="entry name" value="FKBP-like"/>
    <property type="match status" value="1"/>
</dbReference>
<proteinExistence type="predicted"/>
<comment type="caution">
    <text evidence="1">The sequence shown here is derived from an EMBL/GenBank/DDBJ whole genome shotgun (WGS) entry which is preliminary data.</text>
</comment>
<evidence type="ECO:0000313" key="1">
    <source>
        <dbReference type="EMBL" id="KAF4388623.1"/>
    </source>
</evidence>
<organism evidence="1 2">
    <name type="scientific">Cannabis sativa</name>
    <name type="common">Hemp</name>
    <name type="synonym">Marijuana</name>
    <dbReference type="NCBI Taxonomy" id="3483"/>
    <lineage>
        <taxon>Eukaryota</taxon>
        <taxon>Viridiplantae</taxon>
        <taxon>Streptophyta</taxon>
        <taxon>Embryophyta</taxon>
        <taxon>Tracheophyta</taxon>
        <taxon>Spermatophyta</taxon>
        <taxon>Magnoliopsida</taxon>
        <taxon>eudicotyledons</taxon>
        <taxon>Gunneridae</taxon>
        <taxon>Pentapetalae</taxon>
        <taxon>rosids</taxon>
        <taxon>fabids</taxon>
        <taxon>Rosales</taxon>
        <taxon>Cannabaceae</taxon>
        <taxon>Cannabis</taxon>
    </lineage>
</organism>
<dbReference type="InterPro" id="IPR046357">
    <property type="entry name" value="PPIase_dom_sf"/>
</dbReference>
<dbReference type="Gene3D" id="3.10.50.40">
    <property type="match status" value="1"/>
</dbReference>
<evidence type="ECO:0000313" key="2">
    <source>
        <dbReference type="Proteomes" id="UP000583929"/>
    </source>
</evidence>
<reference evidence="1 2" key="1">
    <citation type="journal article" date="2020" name="bioRxiv">
        <title>Sequence and annotation of 42 cannabis genomes reveals extensive copy number variation in cannabinoid synthesis and pathogen resistance genes.</title>
        <authorList>
            <person name="Mckernan K.J."/>
            <person name="Helbert Y."/>
            <person name="Kane L.T."/>
            <person name="Ebling H."/>
            <person name="Zhang L."/>
            <person name="Liu B."/>
            <person name="Eaton Z."/>
            <person name="Mclaughlin S."/>
            <person name="Kingan S."/>
            <person name="Baybayan P."/>
            <person name="Concepcion G."/>
            <person name="Jordan M."/>
            <person name="Riva A."/>
            <person name="Barbazuk W."/>
            <person name="Harkins T."/>
        </authorList>
    </citation>
    <scope>NUCLEOTIDE SEQUENCE [LARGE SCALE GENOMIC DNA]</scope>
    <source>
        <strain evidence="2">cv. Jamaican Lion 4</strain>
        <tissue evidence="1">Leaf</tissue>
    </source>
</reference>
<gene>
    <name evidence="1" type="ORF">G4B88_018900</name>
</gene>
<accession>A0A7J6H0C8</accession>
<dbReference type="AlphaFoldDB" id="A0A7J6H0C8"/>
<sequence length="218" mass="24912">MATVQMNNFGSLSLISFNNIIPKPTMISSSAKISPWINHSSFWGQNYKLQTTHFYKGKSPLQHNIMRAEKMIAITARAPTGDGLTFPTFNGKTFSLTNDFKELQVGKSVMYYKKLLPYYGQGQSHPIINQKVTIRYTIYDQKHKVKGSMDDVTAHDLVIGTKHDLGTGLDFGIRELRVDEQAIFVIPKKLWPQKMRGGMFNRDPDEYIVCYVKLKKIK</sequence>
<protein>
    <submittedName>
        <fullName evidence="1">Uncharacterized protein</fullName>
    </submittedName>
</protein>
<dbReference type="EMBL" id="JAATIQ010000072">
    <property type="protein sequence ID" value="KAF4388623.1"/>
    <property type="molecule type" value="Genomic_DNA"/>
</dbReference>
<keyword evidence="2" id="KW-1185">Reference proteome</keyword>